<sequence length="55" mass="6232">MIVGNCGISASPATLHVAPPDPMNLLGKQEDFKYQRLQSTRLRLRKRSLRLMLLP</sequence>
<dbReference type="Proteomes" id="UP000029224">
    <property type="component" value="Unassembled WGS sequence"/>
</dbReference>
<evidence type="ECO:0000313" key="2">
    <source>
        <dbReference type="Proteomes" id="UP000029224"/>
    </source>
</evidence>
<evidence type="ECO:0000313" key="1">
    <source>
        <dbReference type="EMBL" id="GAL36718.1"/>
    </source>
</evidence>
<dbReference type="EMBL" id="BBMT01000012">
    <property type="protein sequence ID" value="GAL36718.1"/>
    <property type="molecule type" value="Genomic_DNA"/>
</dbReference>
<dbReference type="GO" id="GO:0047420">
    <property type="term" value="F:N-acyl-D-amino-acid deacylase activity"/>
    <property type="evidence" value="ECO:0007669"/>
    <property type="project" value="UniProtKB-EC"/>
</dbReference>
<accession>A0A090TBQ5</accession>
<protein>
    <submittedName>
        <fullName evidence="1">D-aminoacylase</fullName>
        <ecNumber evidence="1">3.5.1.81</ecNumber>
    </submittedName>
</protein>
<dbReference type="Gene3D" id="3.20.20.140">
    <property type="entry name" value="Metal-dependent hydrolases"/>
    <property type="match status" value="1"/>
</dbReference>
<dbReference type="EC" id="3.5.1.81" evidence="1"/>
<proteinExistence type="predicted"/>
<organism evidence="1 2">
    <name type="scientific">Vibrio maritimus</name>
    <dbReference type="NCBI Taxonomy" id="990268"/>
    <lineage>
        <taxon>Bacteria</taxon>
        <taxon>Pseudomonadati</taxon>
        <taxon>Pseudomonadota</taxon>
        <taxon>Gammaproteobacteria</taxon>
        <taxon>Vibrionales</taxon>
        <taxon>Vibrionaceae</taxon>
        <taxon>Vibrio</taxon>
    </lineage>
</organism>
<comment type="caution">
    <text evidence="1">The sequence shown here is derived from an EMBL/GenBank/DDBJ whole genome shotgun (WGS) entry which is preliminary data.</text>
</comment>
<keyword evidence="1" id="KW-0378">Hydrolase</keyword>
<dbReference type="AlphaFoldDB" id="A0A090TBQ5"/>
<gene>
    <name evidence="1" type="ORF">JCM19240_2787</name>
</gene>
<reference evidence="1 2" key="2">
    <citation type="submission" date="2014-09" db="EMBL/GenBank/DDBJ databases">
        <authorList>
            <consortium name="NBRP consortium"/>
            <person name="Sawabe T."/>
            <person name="Meirelles P."/>
            <person name="Nakanishi M."/>
            <person name="Sayaka M."/>
            <person name="Hattori M."/>
            <person name="Ohkuma M."/>
        </authorList>
    </citation>
    <scope>NUCLEOTIDE SEQUENCE [LARGE SCALE GENOMIC DNA]</scope>
    <source>
        <strain evidence="1 2">JCM 19240</strain>
    </source>
</reference>
<name>A0A090TBQ5_9VIBR</name>
<keyword evidence="2" id="KW-1185">Reference proteome</keyword>
<reference evidence="1 2" key="1">
    <citation type="submission" date="2014-09" db="EMBL/GenBank/DDBJ databases">
        <title>Vibrio maritimus JCM 19240. (C210) whole genome shotgun sequence.</title>
        <authorList>
            <person name="Sawabe T."/>
            <person name="Meirelles P."/>
            <person name="Nakanishi M."/>
            <person name="Sayaka M."/>
            <person name="Hattori M."/>
            <person name="Ohkuma M."/>
        </authorList>
    </citation>
    <scope>NUCLEOTIDE SEQUENCE [LARGE SCALE GENOMIC DNA]</scope>
    <source>
        <strain evidence="1 2">JCM 19240</strain>
    </source>
</reference>